<dbReference type="Proteomes" id="UP000252345">
    <property type="component" value="Unassembled WGS sequence"/>
</dbReference>
<evidence type="ECO:0000259" key="1">
    <source>
        <dbReference type="Pfam" id="PF12728"/>
    </source>
</evidence>
<dbReference type="Pfam" id="PF12728">
    <property type="entry name" value="HTH_17"/>
    <property type="match status" value="1"/>
</dbReference>
<gene>
    <name evidence="2" type="ORF">CRD59_07125</name>
</gene>
<organism evidence="2 3">
    <name type="scientific">Bifidobacterium xylocopae</name>
    <dbReference type="NCBI Taxonomy" id="2493119"/>
    <lineage>
        <taxon>Bacteria</taxon>
        <taxon>Bacillati</taxon>
        <taxon>Actinomycetota</taxon>
        <taxon>Actinomycetes</taxon>
        <taxon>Bifidobacteriales</taxon>
        <taxon>Bifidobacteriaceae</taxon>
        <taxon>Bifidobacterium</taxon>
    </lineage>
</organism>
<dbReference type="SUPFAM" id="SSF46955">
    <property type="entry name" value="Putative DNA-binding domain"/>
    <property type="match status" value="1"/>
</dbReference>
<dbReference type="InterPro" id="IPR009061">
    <property type="entry name" value="DNA-bd_dom_put_sf"/>
</dbReference>
<dbReference type="EMBL" id="PDCH01000020">
    <property type="protein sequence ID" value="RBP98816.1"/>
    <property type="molecule type" value="Genomic_DNA"/>
</dbReference>
<sequence>MSIGEILSGYPDLLEVKEVSEILHKNPHTIYGWLRTGALPGTKCGGGWLIAKSDIIEYLQSRSNNTDTR</sequence>
<dbReference type="InterPro" id="IPR041657">
    <property type="entry name" value="HTH_17"/>
</dbReference>
<feature type="domain" description="Helix-turn-helix" evidence="1">
    <location>
        <begin position="13"/>
        <end position="63"/>
    </location>
</feature>
<evidence type="ECO:0000313" key="3">
    <source>
        <dbReference type="Proteomes" id="UP000252345"/>
    </source>
</evidence>
<dbReference type="OrthoDB" id="4871899at2"/>
<accession>A0A366KAR0</accession>
<dbReference type="RefSeq" id="WP_113853997.1">
    <property type="nucleotide sequence ID" value="NZ_PDCH01000020.1"/>
</dbReference>
<dbReference type="GO" id="GO:0003677">
    <property type="term" value="F:DNA binding"/>
    <property type="evidence" value="ECO:0007669"/>
    <property type="project" value="UniProtKB-KW"/>
</dbReference>
<comment type="caution">
    <text evidence="2">The sequence shown here is derived from an EMBL/GenBank/DDBJ whole genome shotgun (WGS) entry which is preliminary data.</text>
</comment>
<evidence type="ECO:0000313" key="2">
    <source>
        <dbReference type="EMBL" id="RBP98816.1"/>
    </source>
</evidence>
<keyword evidence="3" id="KW-1185">Reference proteome</keyword>
<keyword evidence="2" id="KW-0238">DNA-binding</keyword>
<dbReference type="AlphaFoldDB" id="A0A366KAR0"/>
<proteinExistence type="predicted"/>
<reference evidence="2 3" key="1">
    <citation type="submission" date="2017-10" db="EMBL/GenBank/DDBJ databases">
        <title>Bifidobacterium xylocopum sp. nov. and Bifidobacterium aemilianum sp. nov., from the carpenter bee (Xylocopa violacea) digestive tract.</title>
        <authorList>
            <person name="Alberoni D."/>
            <person name="Baffoni L."/>
            <person name="Di Gioia D."/>
            <person name="Gaggia F."/>
            <person name="Biavati B."/>
        </authorList>
    </citation>
    <scope>NUCLEOTIDE SEQUENCE [LARGE SCALE GENOMIC DNA]</scope>
    <source>
        <strain evidence="2 3">XV2</strain>
    </source>
</reference>
<name>A0A366KAR0_9BIFI</name>
<protein>
    <submittedName>
        <fullName evidence="2">DNA-binding protein</fullName>
    </submittedName>
</protein>